<keyword evidence="3 6" id="KW-0812">Transmembrane</keyword>
<keyword evidence="5 6" id="KW-0472">Membrane</keyword>
<dbReference type="GO" id="GO:0015171">
    <property type="term" value="F:amino acid transmembrane transporter activity"/>
    <property type="evidence" value="ECO:0007669"/>
    <property type="project" value="TreeGrafter"/>
</dbReference>
<keyword evidence="8" id="KW-1185">Reference proteome</keyword>
<feature type="transmembrane region" description="Helical" evidence="6">
    <location>
        <begin position="150"/>
        <end position="174"/>
    </location>
</feature>
<dbReference type="Pfam" id="PF01810">
    <property type="entry name" value="LysE"/>
    <property type="match status" value="1"/>
</dbReference>
<keyword evidence="2" id="KW-1003">Cell membrane</keyword>
<feature type="transmembrane region" description="Helical" evidence="6">
    <location>
        <begin position="113"/>
        <end position="138"/>
    </location>
</feature>
<evidence type="ECO:0000256" key="3">
    <source>
        <dbReference type="ARBA" id="ARBA00022692"/>
    </source>
</evidence>
<dbReference type="Proteomes" id="UP000463224">
    <property type="component" value="Unassembled WGS sequence"/>
</dbReference>
<evidence type="ECO:0000256" key="2">
    <source>
        <dbReference type="ARBA" id="ARBA00022475"/>
    </source>
</evidence>
<sequence length="208" mass="21933">MADGLNLWLILGAAFIAVASPGPGTLAIAGASMRAGRRSGLALASGMTTGSFVLGTSAALGLGTLLAANQVFFEIFRYVGSGYLLYLAYRSLRAFLSTGPSEYRGRTSTSLRSAYLTGLAIHLTNPKAILFFGALYAIGVPADVTAPGLAVVVVAVSLQTMLILHAYALLLSMPKVMKTYVRARKWFEGLFALIFGAAGLRIFLSRMN</sequence>
<reference evidence="7 8" key="1">
    <citation type="submission" date="2019-12" db="EMBL/GenBank/DDBJ databases">
        <title>Nitratireductor arenosus sp. nov., Isolated from sea sand, Jeju island, South Korea.</title>
        <authorList>
            <person name="Kim W."/>
        </authorList>
    </citation>
    <scope>NUCLEOTIDE SEQUENCE [LARGE SCALE GENOMIC DNA]</scope>
    <source>
        <strain evidence="7 8">CAU 1489</strain>
    </source>
</reference>
<dbReference type="PANTHER" id="PTHR30086:SF17">
    <property type="entry name" value="LYSE FAMILY TRANSLOCATOR"/>
    <property type="match status" value="1"/>
</dbReference>
<dbReference type="PANTHER" id="PTHR30086">
    <property type="entry name" value="ARGININE EXPORTER PROTEIN ARGO"/>
    <property type="match status" value="1"/>
</dbReference>
<organism evidence="7 8">
    <name type="scientific">Nitratireductor arenosus</name>
    <dbReference type="NCBI Taxonomy" id="2682096"/>
    <lineage>
        <taxon>Bacteria</taxon>
        <taxon>Pseudomonadati</taxon>
        <taxon>Pseudomonadota</taxon>
        <taxon>Alphaproteobacteria</taxon>
        <taxon>Hyphomicrobiales</taxon>
        <taxon>Phyllobacteriaceae</taxon>
        <taxon>Nitratireductor</taxon>
    </lineage>
</organism>
<proteinExistence type="predicted"/>
<protein>
    <submittedName>
        <fullName evidence="7">LysE family translocator</fullName>
    </submittedName>
</protein>
<keyword evidence="4 6" id="KW-1133">Transmembrane helix</keyword>
<feature type="transmembrane region" description="Helical" evidence="6">
    <location>
        <begin position="186"/>
        <end position="204"/>
    </location>
</feature>
<feature type="transmembrane region" description="Helical" evidence="6">
    <location>
        <begin position="6"/>
        <end position="29"/>
    </location>
</feature>
<feature type="transmembrane region" description="Helical" evidence="6">
    <location>
        <begin position="41"/>
        <end position="63"/>
    </location>
</feature>
<gene>
    <name evidence="7" type="ORF">GN330_09895</name>
</gene>
<dbReference type="AlphaFoldDB" id="A0A844QC12"/>
<name>A0A844QC12_9HYPH</name>
<dbReference type="GO" id="GO:0005886">
    <property type="term" value="C:plasma membrane"/>
    <property type="evidence" value="ECO:0007669"/>
    <property type="project" value="UniProtKB-SubCell"/>
</dbReference>
<evidence type="ECO:0000256" key="6">
    <source>
        <dbReference type="SAM" id="Phobius"/>
    </source>
</evidence>
<evidence type="ECO:0000256" key="4">
    <source>
        <dbReference type="ARBA" id="ARBA00022989"/>
    </source>
</evidence>
<evidence type="ECO:0000313" key="8">
    <source>
        <dbReference type="Proteomes" id="UP000463224"/>
    </source>
</evidence>
<dbReference type="EMBL" id="WPHG01000002">
    <property type="protein sequence ID" value="MVA97556.1"/>
    <property type="molecule type" value="Genomic_DNA"/>
</dbReference>
<evidence type="ECO:0000256" key="1">
    <source>
        <dbReference type="ARBA" id="ARBA00004651"/>
    </source>
</evidence>
<evidence type="ECO:0000313" key="7">
    <source>
        <dbReference type="EMBL" id="MVA97556.1"/>
    </source>
</evidence>
<evidence type="ECO:0000256" key="5">
    <source>
        <dbReference type="ARBA" id="ARBA00023136"/>
    </source>
</evidence>
<dbReference type="RefSeq" id="WP_156712503.1">
    <property type="nucleotide sequence ID" value="NZ_WPHG01000002.1"/>
</dbReference>
<comment type="caution">
    <text evidence="7">The sequence shown here is derived from an EMBL/GenBank/DDBJ whole genome shotgun (WGS) entry which is preliminary data.</text>
</comment>
<accession>A0A844QC12</accession>
<comment type="subcellular location">
    <subcellularLocation>
        <location evidence="1">Cell membrane</location>
        <topology evidence="1">Multi-pass membrane protein</topology>
    </subcellularLocation>
</comment>
<dbReference type="InterPro" id="IPR001123">
    <property type="entry name" value="LeuE-type"/>
</dbReference>